<evidence type="ECO:0008006" key="3">
    <source>
        <dbReference type="Google" id="ProtNLM"/>
    </source>
</evidence>
<dbReference type="AlphaFoldDB" id="A0A8G2BXR4"/>
<name>A0A8G2BXR4_9BACT</name>
<evidence type="ECO:0000313" key="1">
    <source>
        <dbReference type="EMBL" id="SEG08540.1"/>
    </source>
</evidence>
<gene>
    <name evidence="1" type="ORF">SAMN05444001_11477</name>
</gene>
<dbReference type="Proteomes" id="UP000236725">
    <property type="component" value="Unassembled WGS sequence"/>
</dbReference>
<dbReference type="EMBL" id="FNVS01000014">
    <property type="protein sequence ID" value="SEG08540.1"/>
    <property type="molecule type" value="Genomic_DNA"/>
</dbReference>
<reference evidence="1 2" key="1">
    <citation type="submission" date="2016-10" db="EMBL/GenBank/DDBJ databases">
        <authorList>
            <person name="Varghese N."/>
            <person name="Submissions S."/>
        </authorList>
    </citation>
    <scope>NUCLEOTIDE SEQUENCE [LARGE SCALE GENOMIC DNA]</scope>
    <source>
        <strain evidence="1 2">DSM 29073</strain>
    </source>
</reference>
<proteinExistence type="predicted"/>
<comment type="caution">
    <text evidence="1">The sequence shown here is derived from an EMBL/GenBank/DDBJ whole genome shotgun (WGS) entry which is preliminary data.</text>
</comment>
<protein>
    <recommendedName>
        <fullName evidence="3">Peptidyl-prolyl cis-trans isomerase</fullName>
    </recommendedName>
</protein>
<accession>A0A8G2BXR4</accession>
<dbReference type="RefSeq" id="WP_099463580.1">
    <property type="nucleotide sequence ID" value="NZ_FNVS01000014.1"/>
</dbReference>
<keyword evidence="2" id="KW-1185">Reference proteome</keyword>
<evidence type="ECO:0000313" key="2">
    <source>
        <dbReference type="Proteomes" id="UP000236725"/>
    </source>
</evidence>
<dbReference type="PROSITE" id="PS51257">
    <property type="entry name" value="PROKAR_LIPOPROTEIN"/>
    <property type="match status" value="1"/>
</dbReference>
<sequence length="286" mass="33044">MKYSFIFIAFVSLLCACKGTQPMDDTDVLVRVKDRTLKRSEVTSLIPKSATSEDSLLLAESYIKKWVKDALVYDVALRNLGDDKDAVDKLVDEYRSSLVRYRYLEQLVNERLSANIPETDKLSYYEENQQKFILDKSLIKGLFLKIPQDAPGISDVKSWYKSTSEASLEKIEKYSVQNAVIYDYFYDKWVDFDEVMDNIPVHVANSADYLKVNKFVEVSDSSYCYLLNIKEYLSVGSVAPYDYATPQITEMLINRRKVDFLKKFEDELYNDAIRGGDVKFYDGSDK</sequence>
<organism evidence="1 2">
    <name type="scientific">Parabacteroides chinchillae</name>
    <dbReference type="NCBI Taxonomy" id="871327"/>
    <lineage>
        <taxon>Bacteria</taxon>
        <taxon>Pseudomonadati</taxon>
        <taxon>Bacteroidota</taxon>
        <taxon>Bacteroidia</taxon>
        <taxon>Bacteroidales</taxon>
        <taxon>Tannerellaceae</taxon>
        <taxon>Parabacteroides</taxon>
    </lineage>
</organism>